<dbReference type="STRING" id="1129794.C427_1374"/>
<dbReference type="SUPFAM" id="SSF51338">
    <property type="entry name" value="Composite domain of metallo-dependent hydrolases"/>
    <property type="match status" value="1"/>
</dbReference>
<proteinExistence type="predicted"/>
<dbReference type="Proteomes" id="UP000011864">
    <property type="component" value="Chromosome"/>
</dbReference>
<dbReference type="EMBL" id="CP003837">
    <property type="protein sequence ID" value="AGH43483.1"/>
    <property type="molecule type" value="Genomic_DNA"/>
</dbReference>
<evidence type="ECO:0000313" key="1">
    <source>
        <dbReference type="EMBL" id="AGH43483.1"/>
    </source>
</evidence>
<evidence type="ECO:0000313" key="2">
    <source>
        <dbReference type="Proteomes" id="UP000011864"/>
    </source>
</evidence>
<dbReference type="KEGG" id="gps:C427_1374"/>
<dbReference type="PATRIC" id="fig|1129794.4.peg.1359"/>
<organism evidence="1 2">
    <name type="scientific">Paraglaciecola psychrophila 170</name>
    <dbReference type="NCBI Taxonomy" id="1129794"/>
    <lineage>
        <taxon>Bacteria</taxon>
        <taxon>Pseudomonadati</taxon>
        <taxon>Pseudomonadota</taxon>
        <taxon>Gammaproteobacteria</taxon>
        <taxon>Alteromonadales</taxon>
        <taxon>Alteromonadaceae</taxon>
        <taxon>Paraglaciecola</taxon>
    </lineage>
</organism>
<protein>
    <submittedName>
        <fullName evidence="1">N-acetylglucosamine-6-phosphate deacetylase</fullName>
    </submittedName>
</protein>
<accession>K7A7Z1</accession>
<sequence length="38" mass="4037">MARRVPANLLGIVDRGSLKVGNKAEFVLLSDDLLVKGA</sequence>
<name>K7A7Z1_9ALTE</name>
<dbReference type="GO" id="GO:0016810">
    <property type="term" value="F:hydrolase activity, acting on carbon-nitrogen (but not peptide) bonds"/>
    <property type="evidence" value="ECO:0007669"/>
    <property type="project" value="InterPro"/>
</dbReference>
<gene>
    <name evidence="1" type="primary">nagA</name>
    <name evidence="1" type="ORF">C427_1374</name>
</gene>
<keyword evidence="2" id="KW-1185">Reference proteome</keyword>
<dbReference type="AlphaFoldDB" id="K7A7Z1"/>
<dbReference type="InterPro" id="IPR011059">
    <property type="entry name" value="Metal-dep_hydrolase_composite"/>
</dbReference>
<dbReference type="eggNOG" id="COG1820">
    <property type="taxonomic scope" value="Bacteria"/>
</dbReference>
<reference evidence="1 2" key="1">
    <citation type="journal article" date="2013" name="Genome Announc.">
        <title>Complete Genome Sequence of Glaciecola psychrophila Strain 170T.</title>
        <authorList>
            <person name="Yin J."/>
            <person name="Chen J."/>
            <person name="Liu G."/>
            <person name="Yu Y."/>
            <person name="Song L."/>
            <person name="Wang X."/>
            <person name="Qu X."/>
        </authorList>
    </citation>
    <scope>NUCLEOTIDE SEQUENCE [LARGE SCALE GENOMIC DNA]</scope>
    <source>
        <strain evidence="1 2">170</strain>
    </source>
</reference>
<dbReference type="HOGENOM" id="CLU_3331176_0_0_6"/>